<dbReference type="EC" id="3.1.26.4" evidence="13"/>
<dbReference type="NCBIfam" id="TIGR00716">
    <property type="entry name" value="rnhC"/>
    <property type="match status" value="1"/>
</dbReference>
<comment type="caution">
    <text evidence="15">The sequence shown here is derived from an EMBL/GenBank/DDBJ whole genome shotgun (WGS) entry which is preliminary data.</text>
</comment>
<dbReference type="InterPro" id="IPR001352">
    <property type="entry name" value="RNase_HII/HIII"/>
</dbReference>
<evidence type="ECO:0000256" key="12">
    <source>
        <dbReference type="PROSITE-ProRule" id="PRU01319"/>
    </source>
</evidence>
<sequence>MPATTTLSSLNRIGIDESGKGDYFGPLVIAAVFVTPASEQDLALMQVRDSKKIADGRILEMAPDIRLLCPHSIVAIGPQRYNELYAKIKNLNRLLAWGHARALENLLQQVDCELAIADQFGDERLILTALQEKGKQIRLVQRTKAESDLAVAAASILARADFLLRLQRLSQEVNTTLPKGASASVELAGRMVVKKYGRDRLGTVAKLHFKTTQQVLAEA</sequence>
<feature type="domain" description="RNase H type-2" evidence="14">
    <location>
        <begin position="10"/>
        <end position="219"/>
    </location>
</feature>
<evidence type="ECO:0000256" key="6">
    <source>
        <dbReference type="ARBA" id="ARBA00022490"/>
    </source>
</evidence>
<feature type="binding site" evidence="12">
    <location>
        <position position="17"/>
    </location>
    <ligand>
        <name>a divalent metal cation</name>
        <dbReference type="ChEBI" id="CHEBI:60240"/>
    </ligand>
</feature>
<gene>
    <name evidence="15" type="ORF">NSPZN2_10316</name>
</gene>
<feature type="binding site" evidence="12">
    <location>
        <position position="118"/>
    </location>
    <ligand>
        <name>a divalent metal cation</name>
        <dbReference type="ChEBI" id="CHEBI:60240"/>
    </ligand>
</feature>
<dbReference type="Gene3D" id="3.30.420.10">
    <property type="entry name" value="Ribonuclease H-like superfamily/Ribonuclease H"/>
    <property type="match status" value="1"/>
</dbReference>
<evidence type="ECO:0000256" key="3">
    <source>
        <dbReference type="ARBA" id="ARBA00004065"/>
    </source>
</evidence>
<dbReference type="Pfam" id="PF01351">
    <property type="entry name" value="RNase_HII"/>
    <property type="match status" value="1"/>
</dbReference>
<accession>A0ABN7KH18</accession>
<keyword evidence="9 12" id="KW-0255">Endonuclease</keyword>
<dbReference type="InterPro" id="IPR004641">
    <property type="entry name" value="RNase_HIII"/>
</dbReference>
<evidence type="ECO:0000256" key="1">
    <source>
        <dbReference type="ARBA" id="ARBA00000077"/>
    </source>
</evidence>
<evidence type="ECO:0000256" key="11">
    <source>
        <dbReference type="ARBA" id="ARBA00022842"/>
    </source>
</evidence>
<keyword evidence="8 12" id="KW-0479">Metal-binding</keyword>
<reference evidence="15 16" key="1">
    <citation type="submission" date="2021-02" db="EMBL/GenBank/DDBJ databases">
        <authorList>
            <person name="Han P."/>
        </authorList>
    </citation>
    <scope>NUCLEOTIDE SEQUENCE [LARGE SCALE GENOMIC DNA]</scope>
    <source>
        <strain evidence="15">Candidatus Nitrospira sp. ZN2</strain>
    </source>
</reference>
<comment type="subcellular location">
    <subcellularLocation>
        <location evidence="4">Cytoplasm</location>
    </subcellularLocation>
</comment>
<dbReference type="GO" id="GO:0004523">
    <property type="term" value="F:RNA-DNA hybrid ribonuclease activity"/>
    <property type="evidence" value="ECO:0007669"/>
    <property type="project" value="UniProtKB-EC"/>
</dbReference>
<evidence type="ECO:0000313" key="16">
    <source>
        <dbReference type="Proteomes" id="UP000675880"/>
    </source>
</evidence>
<keyword evidence="6" id="KW-0963">Cytoplasm</keyword>
<evidence type="ECO:0000256" key="13">
    <source>
        <dbReference type="RuleBase" id="RU003515"/>
    </source>
</evidence>
<dbReference type="PANTHER" id="PTHR10954:SF23">
    <property type="entry name" value="RIBONUCLEASE"/>
    <property type="match status" value="1"/>
</dbReference>
<dbReference type="InterPro" id="IPR012337">
    <property type="entry name" value="RNaseH-like_sf"/>
</dbReference>
<keyword evidence="10 12" id="KW-0378">Hydrolase</keyword>
<name>A0ABN7KH18_9BACT</name>
<evidence type="ECO:0000256" key="8">
    <source>
        <dbReference type="ARBA" id="ARBA00022723"/>
    </source>
</evidence>
<feature type="binding site" evidence="12">
    <location>
        <position position="16"/>
    </location>
    <ligand>
        <name>a divalent metal cation</name>
        <dbReference type="ChEBI" id="CHEBI:60240"/>
    </ligand>
</feature>
<comment type="cofactor">
    <cofactor evidence="2">
        <name>Mg(2+)</name>
        <dbReference type="ChEBI" id="CHEBI:18420"/>
    </cofactor>
</comment>
<dbReference type="PROSITE" id="PS51975">
    <property type="entry name" value="RNASE_H_2"/>
    <property type="match status" value="1"/>
</dbReference>
<comment type="catalytic activity">
    <reaction evidence="1 12 13">
        <text>Endonucleolytic cleavage to 5'-phosphomonoester.</text>
        <dbReference type="EC" id="3.1.26.4"/>
    </reaction>
</comment>
<evidence type="ECO:0000313" key="15">
    <source>
        <dbReference type="EMBL" id="CAE6693017.1"/>
    </source>
</evidence>
<dbReference type="Proteomes" id="UP000675880">
    <property type="component" value="Unassembled WGS sequence"/>
</dbReference>
<dbReference type="EMBL" id="CAJNBJ010000001">
    <property type="protein sequence ID" value="CAE6693017.1"/>
    <property type="molecule type" value="Genomic_DNA"/>
</dbReference>
<keyword evidence="16" id="KW-1185">Reference proteome</keyword>
<evidence type="ECO:0000259" key="14">
    <source>
        <dbReference type="PROSITE" id="PS51975"/>
    </source>
</evidence>
<keyword evidence="11" id="KW-0460">Magnesium</keyword>
<keyword evidence="7 12" id="KW-0540">Nuclease</keyword>
<protein>
    <recommendedName>
        <fullName evidence="13">Ribonuclease</fullName>
        <ecNumber evidence="13">3.1.26.4</ecNumber>
    </recommendedName>
</protein>
<proteinExistence type="inferred from homology"/>
<evidence type="ECO:0000256" key="4">
    <source>
        <dbReference type="ARBA" id="ARBA00004496"/>
    </source>
</evidence>
<evidence type="ECO:0000256" key="2">
    <source>
        <dbReference type="ARBA" id="ARBA00001946"/>
    </source>
</evidence>
<comment type="function">
    <text evidence="3 13">Endonuclease that specifically degrades the RNA of RNA-DNA hybrids.</text>
</comment>
<dbReference type="CDD" id="cd06590">
    <property type="entry name" value="RNase_HII_bacteria_HIII_like"/>
    <property type="match status" value="1"/>
</dbReference>
<comment type="cofactor">
    <cofactor evidence="12">
        <name>Mn(2+)</name>
        <dbReference type="ChEBI" id="CHEBI:29035"/>
    </cofactor>
    <cofactor evidence="12">
        <name>Mg(2+)</name>
        <dbReference type="ChEBI" id="CHEBI:18420"/>
    </cofactor>
    <text evidence="12">Manganese or magnesium. Binds 1 divalent metal ion per monomer in the absence of substrate. May bind a second metal ion after substrate binding.</text>
</comment>
<evidence type="ECO:0000256" key="7">
    <source>
        <dbReference type="ARBA" id="ARBA00022722"/>
    </source>
</evidence>
<organism evidence="15 16">
    <name type="scientific">Nitrospira defluvii</name>
    <dbReference type="NCBI Taxonomy" id="330214"/>
    <lineage>
        <taxon>Bacteria</taxon>
        <taxon>Pseudomonadati</taxon>
        <taxon>Nitrospirota</taxon>
        <taxon>Nitrospiria</taxon>
        <taxon>Nitrospirales</taxon>
        <taxon>Nitrospiraceae</taxon>
        <taxon>Nitrospira</taxon>
    </lineage>
</organism>
<evidence type="ECO:0000256" key="9">
    <source>
        <dbReference type="ARBA" id="ARBA00022759"/>
    </source>
</evidence>
<evidence type="ECO:0000256" key="10">
    <source>
        <dbReference type="ARBA" id="ARBA00022801"/>
    </source>
</evidence>
<dbReference type="InterPro" id="IPR024567">
    <property type="entry name" value="RNase_HII/HIII_dom"/>
</dbReference>
<dbReference type="SUPFAM" id="SSF53098">
    <property type="entry name" value="Ribonuclease H-like"/>
    <property type="match status" value="1"/>
</dbReference>
<dbReference type="RefSeq" id="WP_213040217.1">
    <property type="nucleotide sequence ID" value="NZ_CAJNBJ010000001.1"/>
</dbReference>
<dbReference type="PANTHER" id="PTHR10954">
    <property type="entry name" value="RIBONUCLEASE H2 SUBUNIT A"/>
    <property type="match status" value="1"/>
</dbReference>
<evidence type="ECO:0000256" key="5">
    <source>
        <dbReference type="ARBA" id="ARBA00008378"/>
    </source>
</evidence>
<dbReference type="InterPro" id="IPR036397">
    <property type="entry name" value="RNaseH_sf"/>
</dbReference>
<comment type="similarity">
    <text evidence="5">Belongs to the RNase HII family. RnhC subfamily.</text>
</comment>